<feature type="non-terminal residue" evidence="2">
    <location>
        <position position="107"/>
    </location>
</feature>
<evidence type="ECO:0000313" key="2">
    <source>
        <dbReference type="EMBL" id="PRD12306.1"/>
    </source>
</evidence>
<comment type="caution">
    <text evidence="2">The sequence shown here is derived from an EMBL/GenBank/DDBJ whole genome shotgun (WGS) entry which is preliminary data.</text>
</comment>
<organism evidence="2 3">
    <name type="scientific">Pantoea coffeiphila</name>
    <dbReference type="NCBI Taxonomy" id="1465635"/>
    <lineage>
        <taxon>Bacteria</taxon>
        <taxon>Pseudomonadati</taxon>
        <taxon>Pseudomonadota</taxon>
        <taxon>Gammaproteobacteria</taxon>
        <taxon>Enterobacterales</taxon>
        <taxon>Erwiniaceae</taxon>
        <taxon>Pantoea</taxon>
    </lineage>
</organism>
<feature type="compositionally biased region" description="Basic and acidic residues" evidence="1">
    <location>
        <begin position="1"/>
        <end position="17"/>
    </location>
</feature>
<accession>A0A2S9I3C7</accession>
<evidence type="ECO:0000313" key="3">
    <source>
        <dbReference type="Proteomes" id="UP000239181"/>
    </source>
</evidence>
<sequence length="107" mass="10881">MVEDGSGEHPVLHRGHLEAVGGPAGGARQGAVEEAGHLEHRAIGAGRQIGALFVLDIGVQRECEGRGYGEDDVSGGHRRAVGEVQAGRARARLDGDGGGAGDDVQPV</sequence>
<keyword evidence="3" id="KW-1185">Reference proteome</keyword>
<proteinExistence type="predicted"/>
<dbReference type="EMBL" id="PDET01000073">
    <property type="protein sequence ID" value="PRD12306.1"/>
    <property type="molecule type" value="Genomic_DNA"/>
</dbReference>
<feature type="region of interest" description="Disordered" evidence="1">
    <location>
        <begin position="1"/>
        <end position="29"/>
    </location>
</feature>
<gene>
    <name evidence="2" type="ORF">CQW29_27275</name>
</gene>
<reference evidence="2 3" key="1">
    <citation type="submission" date="2017-10" db="EMBL/GenBank/DDBJ databases">
        <title>Draft genome of two endophytic bacteria isolated from 'guarana' Paullinia cupana (Mart.) Ducke.</title>
        <authorList>
            <person name="Siqueira K.A."/>
            <person name="Liotti R.G."/>
            <person name="Mendes T.A."/>
            <person name="Soares M.A."/>
        </authorList>
    </citation>
    <scope>NUCLEOTIDE SEQUENCE [LARGE SCALE GENOMIC DNA]</scope>
    <source>
        <strain evidence="2 3">342</strain>
    </source>
</reference>
<feature type="region of interest" description="Disordered" evidence="1">
    <location>
        <begin position="67"/>
        <end position="107"/>
    </location>
</feature>
<name>A0A2S9I3C7_9GAMM</name>
<evidence type="ECO:0000256" key="1">
    <source>
        <dbReference type="SAM" id="MobiDB-lite"/>
    </source>
</evidence>
<dbReference type="Proteomes" id="UP000239181">
    <property type="component" value="Unassembled WGS sequence"/>
</dbReference>
<dbReference type="AlphaFoldDB" id="A0A2S9I3C7"/>
<protein>
    <submittedName>
        <fullName evidence="2">Uncharacterized protein</fullName>
    </submittedName>
</protein>